<keyword evidence="2" id="KW-0004">4Fe-4S</keyword>
<keyword evidence="8" id="KW-0560">Oxidoreductase</keyword>
<dbReference type="Gene3D" id="3.30.70.20">
    <property type="match status" value="2"/>
</dbReference>
<evidence type="ECO:0000256" key="1">
    <source>
        <dbReference type="ARBA" id="ARBA00001966"/>
    </source>
</evidence>
<reference evidence="8" key="1">
    <citation type="submission" date="2016-08" db="EMBL/GenBank/DDBJ databases">
        <authorList>
            <person name="Seilhamer J.J."/>
        </authorList>
    </citation>
    <scope>NUCLEOTIDE SEQUENCE</scope>
    <source>
        <strain evidence="8">86</strain>
    </source>
</reference>
<feature type="domain" description="4Fe-4S ferredoxin-type" evidence="7">
    <location>
        <begin position="41"/>
        <end position="70"/>
    </location>
</feature>
<keyword evidence="6" id="KW-0411">Iron-sulfur</keyword>
<name>A0A212LWC6_9FIRM</name>
<evidence type="ECO:0000256" key="6">
    <source>
        <dbReference type="ARBA" id="ARBA00023014"/>
    </source>
</evidence>
<gene>
    <name evidence="8" type="primary">vorD</name>
    <name evidence="8" type="ORF">KL86SPO_40312</name>
</gene>
<keyword evidence="3" id="KW-0479">Metal-binding</keyword>
<proteinExistence type="predicted"/>
<dbReference type="InterPro" id="IPR017900">
    <property type="entry name" value="4Fe4S_Fe_S_CS"/>
</dbReference>
<dbReference type="PROSITE" id="PS51379">
    <property type="entry name" value="4FE4S_FER_2"/>
    <property type="match status" value="2"/>
</dbReference>
<dbReference type="GO" id="GO:0043807">
    <property type="term" value="F:3-methyl-2-oxobutanoate dehydrogenase (ferredoxin) activity"/>
    <property type="evidence" value="ECO:0007669"/>
    <property type="project" value="UniProtKB-EC"/>
</dbReference>
<dbReference type="PANTHER" id="PTHR43724">
    <property type="entry name" value="PYRUVATE SYNTHASE SUBUNIT PORD"/>
    <property type="match status" value="1"/>
</dbReference>
<dbReference type="GO" id="GO:0051539">
    <property type="term" value="F:4 iron, 4 sulfur cluster binding"/>
    <property type="evidence" value="ECO:0007669"/>
    <property type="project" value="UniProtKB-KW"/>
</dbReference>
<protein>
    <submittedName>
        <fullName evidence="8">Ketoisovalerate oxidoreductase subunit VorD</fullName>
        <ecNumber evidence="8">1.2.7.7</ecNumber>
    </submittedName>
</protein>
<dbReference type="RefSeq" id="WP_288184704.1">
    <property type="nucleotide sequence ID" value="NZ_LT608335.1"/>
</dbReference>
<dbReference type="GO" id="GO:0046872">
    <property type="term" value="F:metal ion binding"/>
    <property type="evidence" value="ECO:0007669"/>
    <property type="project" value="UniProtKB-KW"/>
</dbReference>
<dbReference type="PROSITE" id="PS00198">
    <property type="entry name" value="4FE4S_FER_1"/>
    <property type="match status" value="1"/>
</dbReference>
<dbReference type="NCBIfam" id="TIGR02179">
    <property type="entry name" value="PorD_KorD"/>
    <property type="match status" value="1"/>
</dbReference>
<organism evidence="8">
    <name type="scientific">uncultured Sporomusa sp</name>
    <dbReference type="NCBI Taxonomy" id="307249"/>
    <lineage>
        <taxon>Bacteria</taxon>
        <taxon>Bacillati</taxon>
        <taxon>Bacillota</taxon>
        <taxon>Negativicutes</taxon>
        <taxon>Selenomonadales</taxon>
        <taxon>Sporomusaceae</taxon>
        <taxon>Sporomusa</taxon>
        <taxon>environmental samples</taxon>
    </lineage>
</organism>
<dbReference type="AlphaFoldDB" id="A0A212LWC6"/>
<evidence type="ECO:0000256" key="2">
    <source>
        <dbReference type="ARBA" id="ARBA00022485"/>
    </source>
</evidence>
<dbReference type="PANTHER" id="PTHR43724:SF1">
    <property type="entry name" value="PYRUVATE SYNTHASE SUBUNIT PORD"/>
    <property type="match status" value="1"/>
</dbReference>
<feature type="domain" description="4Fe-4S ferredoxin-type" evidence="7">
    <location>
        <begin position="72"/>
        <end position="101"/>
    </location>
</feature>
<sequence>MSYSKAKDITETISWRDITPGCNIYEGGTTALVNTGDWRTMMPVLDKEKCKQCLLCVPVCPDMSIPMTAEQERGDFNYFFCKGCGICAEVCPFDAIAMVREEK</sequence>
<dbReference type="InterPro" id="IPR017896">
    <property type="entry name" value="4Fe4S_Fe-S-bd"/>
</dbReference>
<dbReference type="EMBL" id="FMJE01000004">
    <property type="protein sequence ID" value="SCM81828.1"/>
    <property type="molecule type" value="Genomic_DNA"/>
</dbReference>
<evidence type="ECO:0000313" key="8">
    <source>
        <dbReference type="EMBL" id="SCM81828.1"/>
    </source>
</evidence>
<dbReference type="InterPro" id="IPR011898">
    <property type="entry name" value="PorD_KorD"/>
</dbReference>
<evidence type="ECO:0000259" key="7">
    <source>
        <dbReference type="PROSITE" id="PS51379"/>
    </source>
</evidence>
<evidence type="ECO:0000256" key="4">
    <source>
        <dbReference type="ARBA" id="ARBA00022737"/>
    </source>
</evidence>
<evidence type="ECO:0000256" key="5">
    <source>
        <dbReference type="ARBA" id="ARBA00023004"/>
    </source>
</evidence>
<comment type="cofactor">
    <cofactor evidence="1">
        <name>[4Fe-4S] cluster</name>
        <dbReference type="ChEBI" id="CHEBI:49883"/>
    </cofactor>
</comment>
<accession>A0A212LWC6</accession>
<dbReference type="SUPFAM" id="SSF54862">
    <property type="entry name" value="4Fe-4S ferredoxins"/>
    <property type="match status" value="1"/>
</dbReference>
<keyword evidence="4" id="KW-0677">Repeat</keyword>
<keyword evidence="5" id="KW-0408">Iron</keyword>
<evidence type="ECO:0000256" key="3">
    <source>
        <dbReference type="ARBA" id="ARBA00022723"/>
    </source>
</evidence>
<dbReference type="Pfam" id="PF13237">
    <property type="entry name" value="Fer4_10"/>
    <property type="match status" value="1"/>
</dbReference>
<dbReference type="EC" id="1.2.7.7" evidence="8"/>